<dbReference type="GO" id="GO:0042054">
    <property type="term" value="F:histone methyltransferase activity"/>
    <property type="evidence" value="ECO:0007669"/>
    <property type="project" value="TreeGrafter"/>
</dbReference>
<dbReference type="PATRIC" id="fig|1003195.29.peg.385"/>
<dbReference type="PANTHER" id="PTHR11006">
    <property type="entry name" value="PROTEIN ARGININE N-METHYLTRANSFERASE"/>
    <property type="match status" value="1"/>
</dbReference>
<dbReference type="CDD" id="cd02440">
    <property type="entry name" value="AdoMet_MTases"/>
    <property type="match status" value="1"/>
</dbReference>
<dbReference type="eggNOG" id="COG4076">
    <property type="taxonomic scope" value="Bacteria"/>
</dbReference>
<protein>
    <recommendedName>
        <fullName evidence="6">Methyltransferase domain-containing protein</fullName>
    </recommendedName>
</protein>
<reference evidence="5" key="1">
    <citation type="submission" date="2011-12" db="EMBL/GenBank/DDBJ databases">
        <title>Complete genome sequence of Streptomyces cattleya strain DSM 46488.</title>
        <authorList>
            <person name="Ou H.-Y."/>
            <person name="Li P."/>
            <person name="Zhao C."/>
            <person name="O'Hagan D."/>
            <person name="Deng Z."/>
        </authorList>
    </citation>
    <scope>NUCLEOTIDE SEQUENCE [LARGE SCALE GENOMIC DNA]</scope>
    <source>
        <strain evidence="5">ATCC 35852 / DSM 46488 / JCM 4925 / NBRC 14057 / NRRL 8057</strain>
    </source>
</reference>
<sequence>MTTPAGTSTGGTAPAGHHPEQVWLPASEGLLAWDEGFHDLMLGDTLRMNAFRTAITETVRPGDRVLDLGTGTGILARWALEAGAARVYGLDLGEDVLRTATRRLAAAGYDATRFIPVHGLSFDTELPERVDVVVSETIGNLADNENAAAILHDAHRRFLAPGGTMLPRRVESYLVPVAAERAHAQLRGGAPQDLPDRRRFTELLRRRGARDPFDLYYDVVIPLARHLAAPRIVRQYDLQSPDGAPRTSYQVALAYTARRDGVLTGFKGYFVATLSDTVALDISGDDIAARTASDSWKHCYLPIAEPVPVRRGDRIVLSFSRSRPAGADTTFEQSYRWSGQVLGEDGTVARFAHGTGRHLDPITN</sequence>
<proteinExistence type="predicted"/>
<dbReference type="InterPro" id="IPR025799">
    <property type="entry name" value="Arg_MeTrfase"/>
</dbReference>
<evidence type="ECO:0000313" key="5">
    <source>
        <dbReference type="Proteomes" id="UP000007842"/>
    </source>
</evidence>
<feature type="domain" description="Methyltransferase" evidence="2">
    <location>
        <begin position="65"/>
        <end position="163"/>
    </location>
</feature>
<dbReference type="EMBL" id="CP003219">
    <property type="protein sequence ID" value="AEW92763.1"/>
    <property type="molecule type" value="Genomic_DNA"/>
</dbReference>
<evidence type="ECO:0000313" key="4">
    <source>
        <dbReference type="EMBL" id="AEW92763.1"/>
    </source>
</evidence>
<dbReference type="SUPFAM" id="SSF53335">
    <property type="entry name" value="S-adenosyl-L-methionine-dependent methyltransferases"/>
    <property type="match status" value="1"/>
</dbReference>
<dbReference type="GO" id="GO:0016274">
    <property type="term" value="F:protein-arginine N-methyltransferase activity"/>
    <property type="evidence" value="ECO:0007669"/>
    <property type="project" value="InterPro"/>
</dbReference>
<evidence type="ECO:0000259" key="3">
    <source>
        <dbReference type="Pfam" id="PF17286"/>
    </source>
</evidence>
<dbReference type="HOGENOM" id="CLU_017375_2_0_11"/>
<dbReference type="Pfam" id="PF13649">
    <property type="entry name" value="Methyltransf_25"/>
    <property type="match status" value="1"/>
</dbReference>
<gene>
    <name evidence="4" type="ordered locus">SCATT_03920</name>
</gene>
<dbReference type="InterPro" id="IPR035248">
    <property type="entry name" value="PRMT5_C"/>
</dbReference>
<evidence type="ECO:0000256" key="1">
    <source>
        <dbReference type="SAM" id="MobiDB-lite"/>
    </source>
</evidence>
<dbReference type="RefSeq" id="WP_014627306.1">
    <property type="nucleotide sequence ID" value="NC_016111.1"/>
</dbReference>
<dbReference type="PROSITE" id="PS51678">
    <property type="entry name" value="SAM_MT_PRMT"/>
    <property type="match status" value="1"/>
</dbReference>
<dbReference type="InterPro" id="IPR029063">
    <property type="entry name" value="SAM-dependent_MTases_sf"/>
</dbReference>
<feature type="domain" description="PRMT5 oligomerisation" evidence="3">
    <location>
        <begin position="171"/>
        <end position="323"/>
    </location>
</feature>
<dbReference type="AlphaFoldDB" id="G8WNK1"/>
<dbReference type="OrthoDB" id="5383291at2"/>
<organism evidence="4 5">
    <name type="scientific">Streptantibioticus cattleyicolor (strain ATCC 35852 / DSM 46488 / JCM 4925 / NBRC 14057 / NRRL 8057)</name>
    <name type="common">Streptomyces cattleya</name>
    <dbReference type="NCBI Taxonomy" id="1003195"/>
    <lineage>
        <taxon>Bacteria</taxon>
        <taxon>Bacillati</taxon>
        <taxon>Actinomycetota</taxon>
        <taxon>Actinomycetes</taxon>
        <taxon>Kitasatosporales</taxon>
        <taxon>Streptomycetaceae</taxon>
        <taxon>Streptantibioticus</taxon>
    </lineage>
</organism>
<evidence type="ECO:0000259" key="2">
    <source>
        <dbReference type="Pfam" id="PF13649"/>
    </source>
</evidence>
<dbReference type="Gene3D" id="2.70.160.11">
    <property type="entry name" value="Hnrnp arginine n-methyltransferase1"/>
    <property type="match status" value="1"/>
</dbReference>
<accession>G8WNK1</accession>
<dbReference type="Proteomes" id="UP000007842">
    <property type="component" value="Chromosome"/>
</dbReference>
<evidence type="ECO:0008006" key="6">
    <source>
        <dbReference type="Google" id="ProtNLM"/>
    </source>
</evidence>
<feature type="region of interest" description="Disordered" evidence="1">
    <location>
        <begin position="1"/>
        <end position="20"/>
    </location>
</feature>
<dbReference type="PANTHER" id="PTHR11006:SF4">
    <property type="entry name" value="PROTEIN ARGININE N-METHYLTRANSFERASE 7"/>
    <property type="match status" value="1"/>
</dbReference>
<dbReference type="KEGG" id="scy:SCATT_03920"/>
<name>G8WNK1_STREN</name>
<dbReference type="STRING" id="1003195.SCATT_03920"/>
<dbReference type="Pfam" id="PF17286">
    <property type="entry name" value="PRMT5_C"/>
    <property type="match status" value="1"/>
</dbReference>
<keyword evidence="5" id="KW-1185">Reference proteome</keyword>
<dbReference type="Gene3D" id="3.40.50.150">
    <property type="entry name" value="Vaccinia Virus protein VP39"/>
    <property type="match status" value="1"/>
</dbReference>
<feature type="compositionally biased region" description="Low complexity" evidence="1">
    <location>
        <begin position="1"/>
        <end position="16"/>
    </location>
</feature>
<dbReference type="InterPro" id="IPR041698">
    <property type="entry name" value="Methyltransf_25"/>
</dbReference>